<name>A0A835XW31_9CHLO</name>
<feature type="transmembrane region" description="Helical" evidence="2">
    <location>
        <begin position="973"/>
        <end position="994"/>
    </location>
</feature>
<dbReference type="OrthoDB" id="545322at2759"/>
<evidence type="ECO:0000256" key="1">
    <source>
        <dbReference type="SAM" id="MobiDB-lite"/>
    </source>
</evidence>
<dbReference type="AlphaFoldDB" id="A0A835XW31"/>
<comment type="caution">
    <text evidence="3">The sequence shown here is derived from an EMBL/GenBank/DDBJ whole genome shotgun (WGS) entry which is preliminary data.</text>
</comment>
<reference evidence="3" key="1">
    <citation type="journal article" date="2020" name="bioRxiv">
        <title>Comparative genomics of Chlamydomonas.</title>
        <authorList>
            <person name="Craig R.J."/>
            <person name="Hasan A.R."/>
            <person name="Ness R.W."/>
            <person name="Keightley P.D."/>
        </authorList>
    </citation>
    <scope>NUCLEOTIDE SEQUENCE</scope>
    <source>
        <strain evidence="3">CCAP 11/70</strain>
    </source>
</reference>
<feature type="region of interest" description="Disordered" evidence="1">
    <location>
        <begin position="448"/>
        <end position="480"/>
    </location>
</feature>
<protein>
    <submittedName>
        <fullName evidence="3">Uncharacterized protein</fullName>
    </submittedName>
</protein>
<feature type="compositionally biased region" description="Low complexity" evidence="1">
    <location>
        <begin position="726"/>
        <end position="743"/>
    </location>
</feature>
<feature type="region of interest" description="Disordered" evidence="1">
    <location>
        <begin position="227"/>
        <end position="256"/>
    </location>
</feature>
<proteinExistence type="predicted"/>
<keyword evidence="2" id="KW-0812">Transmembrane</keyword>
<feature type="region of interest" description="Disordered" evidence="1">
    <location>
        <begin position="515"/>
        <end position="541"/>
    </location>
</feature>
<feature type="compositionally biased region" description="Polar residues" evidence="1">
    <location>
        <begin position="451"/>
        <end position="460"/>
    </location>
</feature>
<evidence type="ECO:0000313" key="4">
    <source>
        <dbReference type="Proteomes" id="UP000612055"/>
    </source>
</evidence>
<feature type="transmembrane region" description="Helical" evidence="2">
    <location>
        <begin position="1045"/>
        <end position="1068"/>
    </location>
</feature>
<organism evidence="3 4">
    <name type="scientific">Edaphochlamys debaryana</name>
    <dbReference type="NCBI Taxonomy" id="47281"/>
    <lineage>
        <taxon>Eukaryota</taxon>
        <taxon>Viridiplantae</taxon>
        <taxon>Chlorophyta</taxon>
        <taxon>core chlorophytes</taxon>
        <taxon>Chlorophyceae</taxon>
        <taxon>CS clade</taxon>
        <taxon>Chlamydomonadales</taxon>
        <taxon>Chlamydomonadales incertae sedis</taxon>
        <taxon>Edaphochlamys</taxon>
    </lineage>
</organism>
<evidence type="ECO:0000256" key="2">
    <source>
        <dbReference type="SAM" id="Phobius"/>
    </source>
</evidence>
<sequence length="1094" mass="113592">MGPGRRWGREERLDLGVQASILLLSALSAMTLTREMCSGKDPEGRVVPFGTVLRAFPCAAGLGSQLRFLLVNAITIVREMLTVKREGSDAAFFWCNLLWLSRVVSLFLLPRWVYVKIAAPILTYGVRAAPLLLWIAAGTGEGALSKSSATMLFKINPIGDAFTALTQPEIIPVAEATFNALALAAVALLTARHGALFRDLGASLRPQLLLRLAAIAVVHVVASYRRGRASPTGRPPRGGGAPPAAPLKGAAAAGGAAGPWTSRFECHEDAQDCAATEAAGAKGAEAGAGTGTGASELPAETVLALAAAQAAKVAPAAEEAGADGALVQAGGALRLSGFLAPRSTPYRSLARRRTTRIKIPWAEPHQLHPDFAERLSSLAQSRGLILSNVYVRAGCIELLLDEEAWSVALLRAEAHAHNCTRSPGFNADDDEGGADLALERLLAAMVAQGNVPGSSNSTGARNDDGDEDDDKEKADADADANISKVDTHARVDLSTDAWDLGAVIRALCLDMPSTMASGRASSTQETDDAKAGAGDTAEGSSPLWRIAQDAVLGPGFSCDAPRVLRMQPRIICRPRAGPPRTPSRATGSTAFARFTVEVSRPSCDDWAEPEVLARGQGAYYPARATYRPCADGATADVYGADVDGLALYDIELLQLPVQPGAIVLELRWGNRLSRAAPVVVLEDPAMAAELQQVVRALYDRPDQLDDLLLDLGTWLHHAAAARTAAANGPAGAAESPAPTAAGPNGPDRPEPQPLAGAPLMPGRVRLLAGHLLSYANACGWSATAAAIRADLEAAPGAGTGPDATDLGVSLGAAGARAAVSGASTGATLAAGEVQGSTADQPVAEIEAEATAGTSGAVSRGRAGAAGRPVAGEGWAALALAGGWACAPPEEEAAFQAYAEPLIFMQGMVMQAMEVLSLLALLFRARHDLLSPGNLTTLSGCAMGTLTTAAWPFLSRRSWVALVNAAKVPRYLFHMAAKLMIGWLGFPAPPGIVPYQMGLAMLVMEGLLLPGSCLLPFRTALVLTLLKWPLGIGMMLESGATDDVALATMLTARVVVVAMATTLACHAYLRLCFRRRSAAMALRAPGGAVPKLKIS</sequence>
<keyword evidence="4" id="KW-1185">Reference proteome</keyword>
<keyword evidence="2" id="KW-1133">Transmembrane helix</keyword>
<gene>
    <name evidence="3" type="ORF">HYH03_010289</name>
</gene>
<dbReference type="EMBL" id="JAEHOE010000054">
    <property type="protein sequence ID" value="KAG2491283.1"/>
    <property type="molecule type" value="Genomic_DNA"/>
</dbReference>
<feature type="transmembrane region" description="Helical" evidence="2">
    <location>
        <begin position="1006"/>
        <end position="1025"/>
    </location>
</feature>
<feature type="compositionally biased region" description="Polar residues" evidence="1">
    <location>
        <begin position="515"/>
        <end position="524"/>
    </location>
</feature>
<keyword evidence="2" id="KW-0472">Membrane</keyword>
<accession>A0A835XW31</accession>
<dbReference type="Proteomes" id="UP000612055">
    <property type="component" value="Unassembled WGS sequence"/>
</dbReference>
<feature type="region of interest" description="Disordered" evidence="1">
    <location>
        <begin position="726"/>
        <end position="758"/>
    </location>
</feature>
<evidence type="ECO:0000313" key="3">
    <source>
        <dbReference type="EMBL" id="KAG2491283.1"/>
    </source>
</evidence>